<dbReference type="Proteomes" id="UP001433508">
    <property type="component" value="Unassembled WGS sequence"/>
</dbReference>
<evidence type="ECO:0000313" key="2">
    <source>
        <dbReference type="Proteomes" id="UP001433508"/>
    </source>
</evidence>
<reference evidence="2" key="1">
    <citation type="journal article" date="2024" name="Front. Bioeng. Biotechnol.">
        <title>Genome-scale model development and genomic sequencing of the oleaginous clade Lipomyces.</title>
        <authorList>
            <person name="Czajka J.J."/>
            <person name="Han Y."/>
            <person name="Kim J."/>
            <person name="Mondo S.J."/>
            <person name="Hofstad B.A."/>
            <person name="Robles A."/>
            <person name="Haridas S."/>
            <person name="Riley R."/>
            <person name="LaButti K."/>
            <person name="Pangilinan J."/>
            <person name="Andreopoulos W."/>
            <person name="Lipzen A."/>
            <person name="Yan J."/>
            <person name="Wang M."/>
            <person name="Ng V."/>
            <person name="Grigoriev I.V."/>
            <person name="Spatafora J.W."/>
            <person name="Magnuson J.K."/>
            <person name="Baker S.E."/>
            <person name="Pomraning K.R."/>
        </authorList>
    </citation>
    <scope>NUCLEOTIDE SEQUENCE [LARGE SCALE GENOMIC DNA]</scope>
    <source>
        <strain evidence="2">CBS 7786</strain>
    </source>
</reference>
<gene>
    <name evidence="1" type="ORF">V1525DRAFT_103287</name>
</gene>
<dbReference type="EMBL" id="MU971355">
    <property type="protein sequence ID" value="KAK9238494.1"/>
    <property type="molecule type" value="Genomic_DNA"/>
</dbReference>
<comment type="caution">
    <text evidence="1">The sequence shown here is derived from an EMBL/GenBank/DDBJ whole genome shotgun (WGS) entry which is preliminary data.</text>
</comment>
<keyword evidence="1" id="KW-0808">Transferase</keyword>
<proteinExistence type="predicted"/>
<keyword evidence="2" id="KW-1185">Reference proteome</keyword>
<evidence type="ECO:0000313" key="1">
    <source>
        <dbReference type="EMBL" id="KAK9238494.1"/>
    </source>
</evidence>
<sequence>MQLSTKTYTLTDFHLDILGQQPRINRLYTQITLCFQLPGPYAQSEIVSILKSGFDSLSENFPWIAGKIGNEDDTFKIKPSVSENKSHIVVRDYTNDDSVPDWNALRKANFPFSMIDEPIFAPCKTVEPDSEGLLVFIIQANFVNGGGLLLTLNGQHGSMDMAGQSQMMYLLAKACRNEPFTDMELAIGNMDRQHILSLLHDPDTLDSYKPKEEGKQRQAETTSPSSCTWTYFSFSATDLASMKSEATSTIPSSGTCGFVSTDDVLSAFIWQSISRSRLPRYSTKPSASAAFMMTTLSRNVDVRRYLNIPPTYPGLVTNATVHTSSLNDVVEQSIGVLSSQLRTALDPISLSHRTRELATLLSKEKNAQNATIVPKGVPELDVRLSSWAKEKCYCLDFGFGLPAAVRRPRFTDGAREGLVYFLPKRLDGQIVVGICLREEDMERLKGDEQFVRFGRYIG</sequence>
<name>A0ACC3T409_LIPKO</name>
<organism evidence="1 2">
    <name type="scientific">Lipomyces kononenkoae</name>
    <name type="common">Yeast</name>
    <dbReference type="NCBI Taxonomy" id="34357"/>
    <lineage>
        <taxon>Eukaryota</taxon>
        <taxon>Fungi</taxon>
        <taxon>Dikarya</taxon>
        <taxon>Ascomycota</taxon>
        <taxon>Saccharomycotina</taxon>
        <taxon>Lipomycetes</taxon>
        <taxon>Lipomycetales</taxon>
        <taxon>Lipomycetaceae</taxon>
        <taxon>Lipomyces</taxon>
    </lineage>
</organism>
<accession>A0ACC3T409</accession>
<protein>
    <submittedName>
        <fullName evidence="1">Transferase</fullName>
    </submittedName>
</protein>